<keyword evidence="2" id="KW-1185">Reference proteome</keyword>
<sequence length="119" mass="12652">MAIACSSLPPMLWMLVCSGVGVDLGIEVEVKVGVEVEVEEVEVAGTGLTVSFPFHLALLLLVVRVVCHMLKGWGVSFAVSVEVAMSLQTAFGMQMANMHALGALLGFLEVSIGLKEKMF</sequence>
<dbReference type="EMBL" id="MU154524">
    <property type="protein sequence ID" value="KAF9501234.1"/>
    <property type="molecule type" value="Genomic_DNA"/>
</dbReference>
<proteinExistence type="predicted"/>
<accession>A0A9P6DJP1</accession>
<gene>
    <name evidence="1" type="ORF">BDN71DRAFT_1426857</name>
</gene>
<name>A0A9P6DJP1_PLEER</name>
<reference evidence="1" key="1">
    <citation type="submission" date="2020-11" db="EMBL/GenBank/DDBJ databases">
        <authorList>
            <consortium name="DOE Joint Genome Institute"/>
            <person name="Ahrendt S."/>
            <person name="Riley R."/>
            <person name="Andreopoulos W."/>
            <person name="Labutti K."/>
            <person name="Pangilinan J."/>
            <person name="Ruiz-Duenas F.J."/>
            <person name="Barrasa J.M."/>
            <person name="Sanchez-Garcia M."/>
            <person name="Camarero S."/>
            <person name="Miyauchi S."/>
            <person name="Serrano A."/>
            <person name="Linde D."/>
            <person name="Babiker R."/>
            <person name="Drula E."/>
            <person name="Ayuso-Fernandez I."/>
            <person name="Pacheco R."/>
            <person name="Padilla G."/>
            <person name="Ferreira P."/>
            <person name="Barriuso J."/>
            <person name="Kellner H."/>
            <person name="Castanera R."/>
            <person name="Alfaro M."/>
            <person name="Ramirez L."/>
            <person name="Pisabarro A.G."/>
            <person name="Kuo A."/>
            <person name="Tritt A."/>
            <person name="Lipzen A."/>
            <person name="He G."/>
            <person name="Yan M."/>
            <person name="Ng V."/>
            <person name="Cullen D."/>
            <person name="Martin F."/>
            <person name="Rosso M.-N."/>
            <person name="Henrissat B."/>
            <person name="Hibbett D."/>
            <person name="Martinez A.T."/>
            <person name="Grigoriev I.V."/>
        </authorList>
    </citation>
    <scope>NUCLEOTIDE SEQUENCE</scope>
    <source>
        <strain evidence="1">ATCC 90797</strain>
    </source>
</reference>
<dbReference type="AlphaFoldDB" id="A0A9P6DJP1"/>
<comment type="caution">
    <text evidence="1">The sequence shown here is derived from an EMBL/GenBank/DDBJ whole genome shotgun (WGS) entry which is preliminary data.</text>
</comment>
<dbReference type="Proteomes" id="UP000807025">
    <property type="component" value="Unassembled WGS sequence"/>
</dbReference>
<evidence type="ECO:0000313" key="1">
    <source>
        <dbReference type="EMBL" id="KAF9501234.1"/>
    </source>
</evidence>
<protein>
    <submittedName>
        <fullName evidence="1">Uncharacterized protein</fullName>
    </submittedName>
</protein>
<organism evidence="1 2">
    <name type="scientific">Pleurotus eryngii</name>
    <name type="common">Boletus of the steppes</name>
    <dbReference type="NCBI Taxonomy" id="5323"/>
    <lineage>
        <taxon>Eukaryota</taxon>
        <taxon>Fungi</taxon>
        <taxon>Dikarya</taxon>
        <taxon>Basidiomycota</taxon>
        <taxon>Agaricomycotina</taxon>
        <taxon>Agaricomycetes</taxon>
        <taxon>Agaricomycetidae</taxon>
        <taxon>Agaricales</taxon>
        <taxon>Pleurotineae</taxon>
        <taxon>Pleurotaceae</taxon>
        <taxon>Pleurotus</taxon>
    </lineage>
</organism>
<evidence type="ECO:0000313" key="2">
    <source>
        <dbReference type="Proteomes" id="UP000807025"/>
    </source>
</evidence>